<feature type="transmembrane region" description="Helical" evidence="5">
    <location>
        <begin position="93"/>
        <end position="114"/>
    </location>
</feature>
<evidence type="ECO:0000256" key="4">
    <source>
        <dbReference type="ARBA" id="ARBA00023136"/>
    </source>
</evidence>
<dbReference type="Pfam" id="PF02361">
    <property type="entry name" value="CbiQ"/>
    <property type="match status" value="1"/>
</dbReference>
<feature type="transmembrane region" description="Helical" evidence="5">
    <location>
        <begin position="20"/>
        <end position="45"/>
    </location>
</feature>
<gene>
    <name evidence="6" type="ORF">SAMN05216180_0521</name>
</gene>
<dbReference type="InterPro" id="IPR003339">
    <property type="entry name" value="ABC/ECF_trnsptr_transmembrane"/>
</dbReference>
<comment type="subcellular location">
    <subcellularLocation>
        <location evidence="1">Membrane</location>
        <topology evidence="1">Multi-pass membrane protein</topology>
    </subcellularLocation>
</comment>
<dbReference type="Proteomes" id="UP000199158">
    <property type="component" value="Unassembled WGS sequence"/>
</dbReference>
<evidence type="ECO:0000313" key="7">
    <source>
        <dbReference type="Proteomes" id="UP000199158"/>
    </source>
</evidence>
<proteinExistence type="predicted"/>
<organism evidence="6 7">
    <name type="scientific">Hydrogenoanaerobacterium saccharovorans</name>
    <dbReference type="NCBI Taxonomy" id="474960"/>
    <lineage>
        <taxon>Bacteria</taxon>
        <taxon>Bacillati</taxon>
        <taxon>Bacillota</taxon>
        <taxon>Clostridia</taxon>
        <taxon>Eubacteriales</taxon>
        <taxon>Oscillospiraceae</taxon>
        <taxon>Hydrogenoanaerobacterium</taxon>
    </lineage>
</organism>
<protein>
    <submittedName>
        <fullName evidence="6">Energy-coupling factor transport system permease protein</fullName>
    </submittedName>
</protein>
<evidence type="ECO:0000313" key="6">
    <source>
        <dbReference type="EMBL" id="SEM54985.1"/>
    </source>
</evidence>
<keyword evidence="2 5" id="KW-0812">Transmembrane</keyword>
<dbReference type="AlphaFoldDB" id="A0A1H7Z9Q7"/>
<sequence>MLINSDPRSKLCVVAVLSTLAIFCSNVFPLAFLLCTAVLCTVMFGCNVKELFASCKSFFNVILSIALIQSVFVKGGKVLVELLSVPVLTYNGVATALSFVLRMFIILCSAFVLGTSSEREIIQGLIQMKIPFEIAFMAMMGIRFLPQLREQIQDSIVAVQLRGIDLKKLKLTEKIRLFSIMLAPVVAGTVVHSRQLSVCIQLRGFRAFSKRTSRFHLAMNTMDIIIMCVSLAFFVCFVFAWRNR</sequence>
<evidence type="ECO:0000256" key="1">
    <source>
        <dbReference type="ARBA" id="ARBA00004141"/>
    </source>
</evidence>
<dbReference type="RefSeq" id="WP_162840771.1">
    <property type="nucleotide sequence ID" value="NZ_FOCG01000001.1"/>
</dbReference>
<dbReference type="CDD" id="cd16914">
    <property type="entry name" value="EcfT"/>
    <property type="match status" value="1"/>
</dbReference>
<dbReference type="PANTHER" id="PTHR33514:SF13">
    <property type="entry name" value="PROTEIN ABCI12, CHLOROPLASTIC"/>
    <property type="match status" value="1"/>
</dbReference>
<evidence type="ECO:0000256" key="5">
    <source>
        <dbReference type="SAM" id="Phobius"/>
    </source>
</evidence>
<keyword evidence="3 5" id="KW-1133">Transmembrane helix</keyword>
<dbReference type="STRING" id="474960.SAMN05216180_0521"/>
<dbReference type="PANTHER" id="PTHR33514">
    <property type="entry name" value="PROTEIN ABCI12, CHLOROPLASTIC"/>
    <property type="match status" value="1"/>
</dbReference>
<keyword evidence="4 5" id="KW-0472">Membrane</keyword>
<dbReference type="GO" id="GO:0005886">
    <property type="term" value="C:plasma membrane"/>
    <property type="evidence" value="ECO:0007669"/>
    <property type="project" value="UniProtKB-ARBA"/>
</dbReference>
<evidence type="ECO:0000256" key="3">
    <source>
        <dbReference type="ARBA" id="ARBA00022989"/>
    </source>
</evidence>
<accession>A0A1H7Z9Q7</accession>
<name>A0A1H7Z9Q7_9FIRM</name>
<evidence type="ECO:0000256" key="2">
    <source>
        <dbReference type="ARBA" id="ARBA00022692"/>
    </source>
</evidence>
<feature type="transmembrane region" description="Helical" evidence="5">
    <location>
        <begin position="175"/>
        <end position="196"/>
    </location>
</feature>
<feature type="transmembrane region" description="Helical" evidence="5">
    <location>
        <begin position="217"/>
        <end position="241"/>
    </location>
</feature>
<reference evidence="6 7" key="1">
    <citation type="submission" date="2016-10" db="EMBL/GenBank/DDBJ databases">
        <authorList>
            <person name="de Groot N.N."/>
        </authorList>
    </citation>
    <scope>NUCLEOTIDE SEQUENCE [LARGE SCALE GENOMIC DNA]</scope>
    <source>
        <strain evidence="6 7">CGMCC 1.5070</strain>
    </source>
</reference>
<dbReference type="EMBL" id="FOCG01000001">
    <property type="protein sequence ID" value="SEM54985.1"/>
    <property type="molecule type" value="Genomic_DNA"/>
</dbReference>
<feature type="transmembrane region" description="Helical" evidence="5">
    <location>
        <begin position="57"/>
        <end position="73"/>
    </location>
</feature>
<keyword evidence="7" id="KW-1185">Reference proteome</keyword>